<reference evidence="2" key="1">
    <citation type="submission" date="2022-11" db="UniProtKB">
        <authorList>
            <consortium name="WormBaseParasite"/>
        </authorList>
    </citation>
    <scope>IDENTIFICATION</scope>
</reference>
<organism evidence="1 2">
    <name type="scientific">Romanomermis culicivorax</name>
    <name type="common">Nematode worm</name>
    <dbReference type="NCBI Taxonomy" id="13658"/>
    <lineage>
        <taxon>Eukaryota</taxon>
        <taxon>Metazoa</taxon>
        <taxon>Ecdysozoa</taxon>
        <taxon>Nematoda</taxon>
        <taxon>Enoplea</taxon>
        <taxon>Dorylaimia</taxon>
        <taxon>Mermithida</taxon>
        <taxon>Mermithoidea</taxon>
        <taxon>Mermithidae</taxon>
        <taxon>Romanomermis</taxon>
    </lineage>
</organism>
<proteinExistence type="predicted"/>
<dbReference type="AlphaFoldDB" id="A0A915K085"/>
<keyword evidence="1" id="KW-1185">Reference proteome</keyword>
<name>A0A915K085_ROMCU</name>
<evidence type="ECO:0000313" key="2">
    <source>
        <dbReference type="WBParaSite" id="nRc.2.0.1.t31620-RA"/>
    </source>
</evidence>
<dbReference type="Proteomes" id="UP000887565">
    <property type="component" value="Unplaced"/>
</dbReference>
<sequence>MSLHASRSPALELTYAKRTGRERYILRYSSLDTQYTLDTKKISASWVGMLLNDRNCAIAIRDVVGAGFHKTEFPQNGLPHTCPSPPHSPQKAPGFRSVRPNDFSQSNFLSLISILRFNVVEMDRWATDKLRSTFGGELRKTYANVIDLEMFETLNKPYVKNDEEISHSLCKQLVASSSSGAPFVRAPKTSLSSFAE</sequence>
<dbReference type="WBParaSite" id="nRc.2.0.1.t31620-RA">
    <property type="protein sequence ID" value="nRc.2.0.1.t31620-RA"/>
    <property type="gene ID" value="nRc.2.0.1.g31620"/>
</dbReference>
<accession>A0A915K085</accession>
<protein>
    <submittedName>
        <fullName evidence="2">Uncharacterized protein</fullName>
    </submittedName>
</protein>
<evidence type="ECO:0000313" key="1">
    <source>
        <dbReference type="Proteomes" id="UP000887565"/>
    </source>
</evidence>